<evidence type="ECO:0000313" key="11">
    <source>
        <dbReference type="Proteomes" id="UP000433577"/>
    </source>
</evidence>
<feature type="signal peptide" evidence="8">
    <location>
        <begin position="1"/>
        <end position="25"/>
    </location>
</feature>
<evidence type="ECO:0000256" key="6">
    <source>
        <dbReference type="ARBA" id="ARBA00022592"/>
    </source>
</evidence>
<dbReference type="PANTHER" id="PTHR42996:SF1">
    <property type="entry name" value="PHOSPHATE-BINDING PROTEIN PSTS"/>
    <property type="match status" value="1"/>
</dbReference>
<dbReference type="Gene3D" id="3.40.190.10">
    <property type="entry name" value="Periplasmic binding protein-like II"/>
    <property type="match status" value="2"/>
</dbReference>
<evidence type="ECO:0000256" key="4">
    <source>
        <dbReference type="ARBA" id="ARBA00021889"/>
    </source>
</evidence>
<dbReference type="GO" id="GO:0043190">
    <property type="term" value="C:ATP-binding cassette (ABC) transporter complex"/>
    <property type="evidence" value="ECO:0007669"/>
    <property type="project" value="InterPro"/>
</dbReference>
<accession>A0A7Z2JJG1</accession>
<proteinExistence type="inferred from homology"/>
<comment type="function">
    <text evidence="1 7">Part of the ABC transporter complex PstSACB involved in phosphate import.</text>
</comment>
<keyword evidence="6 7" id="KW-0592">Phosphate transport</keyword>
<feature type="domain" description="PBP" evidence="9">
    <location>
        <begin position="23"/>
        <end position="288"/>
    </location>
</feature>
<keyword evidence="8" id="KW-0732">Signal</keyword>
<sequence>MKPSCLWLASLLCGACTFGPVAAHADDVTGAGSTFAAPLYTKWADDYRKSGGGKVNYHGTGSTDGIKQVSAHQVDFAGSDAPLNAGQLDKAGLRQFPTAIGGVVPVVNLPGIKAGELMLTGAVLGDIFLGKILYWDDPAIRALNPKLKMPDTPIAVVRRQDGSGTTLIWTHYLAQVSPEWKRRVGEGTSVHWPLGIGGKGNEGVATYVGYLPGAIGYIAWDFTKQNHLTYTAMTNAAGAVVEPGAPAFTAAAANADWSGSLFQLLTNEPGKDAWPVMGATYVLLPAGAGAAASAPGVSPAAAHAEATLRFFDWAFTHGSPSLAALDYIALPDAVVAKIRAQWRDDKRLAGQ</sequence>
<dbReference type="PANTHER" id="PTHR42996">
    <property type="entry name" value="PHOSPHATE-BINDING PROTEIN PSTS"/>
    <property type="match status" value="1"/>
</dbReference>
<evidence type="ECO:0000313" key="10">
    <source>
        <dbReference type="EMBL" id="QGZ66756.1"/>
    </source>
</evidence>
<feature type="chain" id="PRO_5031291319" description="Phosphate-binding protein PstS" evidence="8">
    <location>
        <begin position="26"/>
        <end position="351"/>
    </location>
</feature>
<dbReference type="InterPro" id="IPR005673">
    <property type="entry name" value="ABC_phos-bd_PstS"/>
</dbReference>
<dbReference type="NCBIfam" id="TIGR00975">
    <property type="entry name" value="3a0107s03"/>
    <property type="match status" value="1"/>
</dbReference>
<gene>
    <name evidence="10" type="primary">pstS</name>
    <name evidence="10" type="ORF">FAZ98_34005</name>
</gene>
<dbReference type="InterPro" id="IPR024370">
    <property type="entry name" value="PBP_domain"/>
</dbReference>
<evidence type="ECO:0000256" key="7">
    <source>
        <dbReference type="PIRNR" id="PIRNR002756"/>
    </source>
</evidence>
<comment type="subunit">
    <text evidence="3 7">The complex is composed of two ATP-binding proteins (PstB), two transmembrane proteins (PstC and PstA) and a solute-binding protein (PstS).</text>
</comment>
<dbReference type="GO" id="GO:0042301">
    <property type="term" value="F:phosphate ion binding"/>
    <property type="evidence" value="ECO:0007669"/>
    <property type="project" value="InterPro"/>
</dbReference>
<dbReference type="AlphaFoldDB" id="A0A7Z2JJG1"/>
<evidence type="ECO:0000259" key="9">
    <source>
        <dbReference type="Pfam" id="PF12849"/>
    </source>
</evidence>
<dbReference type="CDD" id="cd13565">
    <property type="entry name" value="PBP2_PstS"/>
    <property type="match status" value="1"/>
</dbReference>
<dbReference type="SUPFAM" id="SSF53850">
    <property type="entry name" value="Periplasmic binding protein-like II"/>
    <property type="match status" value="1"/>
</dbReference>
<dbReference type="Proteomes" id="UP000433577">
    <property type="component" value="Chromosome 4"/>
</dbReference>
<evidence type="ECO:0000256" key="8">
    <source>
        <dbReference type="SAM" id="SignalP"/>
    </source>
</evidence>
<dbReference type="EMBL" id="CP046916">
    <property type="protein sequence ID" value="QGZ66756.1"/>
    <property type="molecule type" value="Genomic_DNA"/>
</dbReference>
<dbReference type="KEGG" id="pacs:FAZ98_34005"/>
<dbReference type="InterPro" id="IPR050962">
    <property type="entry name" value="Phosphate-bind_PstS"/>
</dbReference>
<evidence type="ECO:0000256" key="5">
    <source>
        <dbReference type="ARBA" id="ARBA00022448"/>
    </source>
</evidence>
<reference evidence="10 11" key="1">
    <citation type="submission" date="2019-12" db="EMBL/GenBank/DDBJ databases">
        <title>Paraburkholderia acidiphila 7Q-K02 sp. nov and Paraburkholderia acidisoli DHF22 sp. nov., two strains isolated from forest soil.</title>
        <authorList>
            <person name="Gao Z."/>
            <person name="Qiu L."/>
        </authorList>
    </citation>
    <scope>NUCLEOTIDE SEQUENCE [LARGE SCALE GENOMIC DNA]</scope>
    <source>
        <strain evidence="10 11">DHF22</strain>
    </source>
</reference>
<dbReference type="Pfam" id="PF12849">
    <property type="entry name" value="PBP_like_2"/>
    <property type="match status" value="1"/>
</dbReference>
<keyword evidence="5 7" id="KW-0813">Transport</keyword>
<dbReference type="GO" id="GO:0035435">
    <property type="term" value="P:phosphate ion transmembrane transport"/>
    <property type="evidence" value="ECO:0007669"/>
    <property type="project" value="InterPro"/>
</dbReference>
<dbReference type="OrthoDB" id="9801510at2"/>
<dbReference type="RefSeq" id="WP_158958403.1">
    <property type="nucleotide sequence ID" value="NZ_CP046916.1"/>
</dbReference>
<organism evidence="10 11">
    <name type="scientific">Paraburkholderia acidisoli</name>
    <dbReference type="NCBI Taxonomy" id="2571748"/>
    <lineage>
        <taxon>Bacteria</taxon>
        <taxon>Pseudomonadati</taxon>
        <taxon>Pseudomonadota</taxon>
        <taxon>Betaproteobacteria</taxon>
        <taxon>Burkholderiales</taxon>
        <taxon>Burkholderiaceae</taxon>
        <taxon>Paraburkholderia</taxon>
    </lineage>
</organism>
<dbReference type="NCBIfam" id="NF008171">
    <property type="entry name" value="PRK10918.1"/>
    <property type="match status" value="1"/>
</dbReference>
<comment type="similarity">
    <text evidence="2 7">Belongs to the PstS family.</text>
</comment>
<evidence type="ECO:0000256" key="1">
    <source>
        <dbReference type="ARBA" id="ARBA00002841"/>
    </source>
</evidence>
<keyword evidence="11" id="KW-1185">Reference proteome</keyword>
<evidence type="ECO:0000256" key="2">
    <source>
        <dbReference type="ARBA" id="ARBA00008725"/>
    </source>
</evidence>
<dbReference type="PIRSF" id="PIRSF002756">
    <property type="entry name" value="PstS"/>
    <property type="match status" value="1"/>
</dbReference>
<evidence type="ECO:0000256" key="3">
    <source>
        <dbReference type="ARBA" id="ARBA00011529"/>
    </source>
</evidence>
<name>A0A7Z2JJG1_9BURK</name>
<protein>
    <recommendedName>
        <fullName evidence="4 7">Phosphate-binding protein PstS</fullName>
    </recommendedName>
</protein>